<dbReference type="InterPro" id="IPR000639">
    <property type="entry name" value="Epox_hydrolase-like"/>
</dbReference>
<dbReference type="PANTHER" id="PTHR43329">
    <property type="entry name" value="EPOXIDE HYDROLASE"/>
    <property type="match status" value="1"/>
</dbReference>
<comment type="caution">
    <text evidence="4">The sequence shown here is derived from an EMBL/GenBank/DDBJ whole genome shotgun (WGS) entry which is preliminary data.</text>
</comment>
<dbReference type="InterPro" id="IPR000073">
    <property type="entry name" value="AB_hydrolase_1"/>
</dbReference>
<keyword evidence="5" id="KW-1185">Reference proteome</keyword>
<feature type="signal peptide" evidence="2">
    <location>
        <begin position="1"/>
        <end position="39"/>
    </location>
</feature>
<dbReference type="GO" id="GO:0016787">
    <property type="term" value="F:hydrolase activity"/>
    <property type="evidence" value="ECO:0007669"/>
    <property type="project" value="UniProtKB-KW"/>
</dbReference>
<dbReference type="RefSeq" id="WP_253772348.1">
    <property type="nucleotide sequence ID" value="NZ_JAMTCK010000007.1"/>
</dbReference>
<dbReference type="Gene3D" id="3.40.50.1820">
    <property type="entry name" value="alpha/beta hydrolase"/>
    <property type="match status" value="1"/>
</dbReference>
<reference evidence="4" key="1">
    <citation type="submission" date="2022-06" db="EMBL/GenBank/DDBJ databases">
        <title>Genomic Encyclopedia of Archaeal and Bacterial Type Strains, Phase II (KMG-II): from individual species to whole genera.</title>
        <authorList>
            <person name="Goeker M."/>
        </authorList>
    </citation>
    <scope>NUCLEOTIDE SEQUENCE</scope>
    <source>
        <strain evidence="4">DSM 43935</strain>
    </source>
</reference>
<organism evidence="4 5">
    <name type="scientific">Goodfellowiella coeruleoviolacea</name>
    <dbReference type="NCBI Taxonomy" id="334858"/>
    <lineage>
        <taxon>Bacteria</taxon>
        <taxon>Bacillati</taxon>
        <taxon>Actinomycetota</taxon>
        <taxon>Actinomycetes</taxon>
        <taxon>Pseudonocardiales</taxon>
        <taxon>Pseudonocardiaceae</taxon>
        <taxon>Goodfellowiella</taxon>
    </lineage>
</organism>
<dbReference type="PRINTS" id="PR00111">
    <property type="entry name" value="ABHYDROLASE"/>
</dbReference>
<dbReference type="PRINTS" id="PR00412">
    <property type="entry name" value="EPOXHYDRLASE"/>
</dbReference>
<dbReference type="EMBL" id="JAMTCK010000007">
    <property type="protein sequence ID" value="MCP2166457.1"/>
    <property type="molecule type" value="Genomic_DNA"/>
</dbReference>
<dbReference type="PROSITE" id="PS51318">
    <property type="entry name" value="TAT"/>
    <property type="match status" value="1"/>
</dbReference>
<evidence type="ECO:0000256" key="2">
    <source>
        <dbReference type="SAM" id="SignalP"/>
    </source>
</evidence>
<dbReference type="InterPro" id="IPR006311">
    <property type="entry name" value="TAT_signal"/>
</dbReference>
<evidence type="ECO:0000313" key="5">
    <source>
        <dbReference type="Proteomes" id="UP001206128"/>
    </source>
</evidence>
<keyword evidence="2" id="KW-0732">Signal</keyword>
<dbReference type="SUPFAM" id="SSF53474">
    <property type="entry name" value="alpha/beta-Hydrolases"/>
    <property type="match status" value="1"/>
</dbReference>
<proteinExistence type="predicted"/>
<evidence type="ECO:0000256" key="1">
    <source>
        <dbReference type="ARBA" id="ARBA00022801"/>
    </source>
</evidence>
<dbReference type="AlphaFoldDB" id="A0AAE3GDW3"/>
<protein>
    <submittedName>
        <fullName evidence="4">Pimeloyl-ACP methyl ester carboxylesterase</fullName>
    </submittedName>
</protein>
<keyword evidence="1" id="KW-0378">Hydrolase</keyword>
<feature type="domain" description="AB hydrolase-1" evidence="3">
    <location>
        <begin position="69"/>
        <end position="349"/>
    </location>
</feature>
<sequence length="364" mass="39802">MDSPRPGLARRGFLRGLGGVSLGALLAAGATTASPTASAASPAAAAPARHRFLRVNNIRVHVVEAGTGPLVLLLHGWPETWYSWRHQIPALARAGFRVVVPDQRGYGWTDRPGAVTDYDIEHLVDDITGLIDVLGERQAYVVGHDWGAIVAWHTALLRPERVRAVAALSVPHRWAEPAGSLLPVESLRATYGDHFYIVYFQRPGLSDVDLASDPRTLFRRMLYTGSGDGPGWNAMIPSSGRILDVLAEPTALPAWYTQHDVDTYTAQFRHSGFTGGLNWYRNFDRNWLLTAPWRDSPVRPPALYVVGDRDGIASSPQAQQLLAGPTASVPNLRRAVLLPGAGHWTQQERPTEVTEALLGFLRSV</sequence>
<dbReference type="Proteomes" id="UP001206128">
    <property type="component" value="Unassembled WGS sequence"/>
</dbReference>
<evidence type="ECO:0000259" key="3">
    <source>
        <dbReference type="Pfam" id="PF00561"/>
    </source>
</evidence>
<dbReference type="Pfam" id="PF00561">
    <property type="entry name" value="Abhydrolase_1"/>
    <property type="match status" value="1"/>
</dbReference>
<evidence type="ECO:0000313" key="4">
    <source>
        <dbReference type="EMBL" id="MCP2166457.1"/>
    </source>
</evidence>
<gene>
    <name evidence="4" type="ORF">LX83_003325</name>
</gene>
<accession>A0AAE3GDW3</accession>
<name>A0AAE3GDW3_9PSEU</name>
<feature type="chain" id="PRO_5042011405" evidence="2">
    <location>
        <begin position="40"/>
        <end position="364"/>
    </location>
</feature>
<dbReference type="InterPro" id="IPR029058">
    <property type="entry name" value="AB_hydrolase_fold"/>
</dbReference>